<dbReference type="GO" id="GO:0032153">
    <property type="term" value="C:cell division site"/>
    <property type="evidence" value="ECO:0007669"/>
    <property type="project" value="TreeGrafter"/>
</dbReference>
<keyword evidence="10" id="KW-1133">Transmembrane helix</keyword>
<dbReference type="GO" id="GO:0005886">
    <property type="term" value="C:plasma membrane"/>
    <property type="evidence" value="ECO:0007669"/>
    <property type="project" value="UniProtKB-SubCell"/>
</dbReference>
<proteinExistence type="inferred from homology"/>
<evidence type="ECO:0000256" key="15">
    <source>
        <dbReference type="ARBA" id="ARBA00033270"/>
    </source>
</evidence>
<evidence type="ECO:0000256" key="13">
    <source>
        <dbReference type="ARBA" id="ARBA00023316"/>
    </source>
</evidence>
<dbReference type="GO" id="GO:0008360">
    <property type="term" value="P:regulation of cell shape"/>
    <property type="evidence" value="ECO:0007669"/>
    <property type="project" value="UniProtKB-KW"/>
</dbReference>
<dbReference type="Pfam" id="PF01098">
    <property type="entry name" value="FTSW_RODA_SPOVE"/>
    <property type="match status" value="1"/>
</dbReference>
<evidence type="ECO:0000256" key="20">
    <source>
        <dbReference type="ARBA" id="ARBA00049902"/>
    </source>
</evidence>
<evidence type="ECO:0000313" key="23">
    <source>
        <dbReference type="Proteomes" id="UP000285875"/>
    </source>
</evidence>
<keyword evidence="7" id="KW-0812">Transmembrane</keyword>
<keyword evidence="8" id="KW-0133">Cell shape</keyword>
<comment type="function">
    <text evidence="21">Peptidoglycan polymerase that is essential for cell division.</text>
</comment>
<keyword evidence="3" id="KW-1003">Cell membrane</keyword>
<sequence length="391" mass="41354">MLSLALLDYYVILVATILLAAIGALMSLSSSSVYAQSQDLSPYYYAQRQVLFLVVGGGVAAIASRLRERWIRIAGLAAYAASVLMLILVFTPLGSDAGKGNRNWLALGPVTLQPSEFAKLALVIAGSSYLAARREDLGRARHLVPYLLMFAVPVILIIAQGDLGTVMIIGAVMFAQMWAFGIRLRYLLGLMVLAAGSVAVAVATRPSRMRRVLLFLSPTDSPDASQQPLSAIFALASGGWWGVGIGASRQKWGGLYDGAQNDYVFAVLGEEMGLVGTLAVIVLFALLTWAGIRVAMRSSSQFSRALAATITAWTAIQAVMNMGVALNLFPVFGVPLPFISIGGSALISNLVAAGLLLACARGERAAAKYLDASRRSGPLRVTTVVDGGRRG</sequence>
<dbReference type="Proteomes" id="UP000285875">
    <property type="component" value="Chromosome"/>
</dbReference>
<evidence type="ECO:0000256" key="9">
    <source>
        <dbReference type="ARBA" id="ARBA00022984"/>
    </source>
</evidence>
<evidence type="ECO:0000256" key="19">
    <source>
        <dbReference type="ARBA" id="ARBA00044770"/>
    </source>
</evidence>
<evidence type="ECO:0000256" key="10">
    <source>
        <dbReference type="ARBA" id="ARBA00022989"/>
    </source>
</evidence>
<dbReference type="RefSeq" id="WP_097799885.1">
    <property type="nucleotide sequence ID" value="NZ_CP025570.1"/>
</dbReference>
<evidence type="ECO:0000256" key="18">
    <source>
        <dbReference type="ARBA" id="ARBA00041418"/>
    </source>
</evidence>
<dbReference type="GO" id="GO:0051301">
    <property type="term" value="P:cell division"/>
    <property type="evidence" value="ECO:0007669"/>
    <property type="project" value="UniProtKB-KW"/>
</dbReference>
<reference evidence="23" key="1">
    <citation type="submission" date="2017-12" db="EMBL/GenBank/DDBJ databases">
        <title>Whole genome sequencing of Acidipropionibacterium jensenii strains JS279 and JS280.</title>
        <authorList>
            <person name="Deptula P."/>
            <person name="Laine P."/>
            <person name="Smolander O.-P."/>
            <person name="Paulin L."/>
            <person name="Auvinen P."/>
            <person name="Varmanen P."/>
        </authorList>
    </citation>
    <scope>NUCLEOTIDE SEQUENCE [LARGE SCALE GENOMIC DNA]</scope>
    <source>
        <strain evidence="23">JS280</strain>
    </source>
</reference>
<evidence type="ECO:0000256" key="2">
    <source>
        <dbReference type="ARBA" id="ARBA00004752"/>
    </source>
</evidence>
<protein>
    <recommendedName>
        <fullName evidence="17">Probable peptidoglycan glycosyltransferase FtsW</fullName>
        <ecNumber evidence="19">2.4.99.28</ecNumber>
    </recommendedName>
    <alternativeName>
        <fullName evidence="18">Cell division protein FtsW</fullName>
    </alternativeName>
    <alternativeName>
        <fullName evidence="15">Cell wall polymerase</fullName>
    </alternativeName>
    <alternativeName>
        <fullName evidence="14">Peptidoglycan polymerase</fullName>
    </alternativeName>
</protein>
<dbReference type="InterPro" id="IPR013437">
    <property type="entry name" value="FtsW"/>
</dbReference>
<dbReference type="GO" id="GO:0009252">
    <property type="term" value="P:peptidoglycan biosynthetic process"/>
    <property type="evidence" value="ECO:0007669"/>
    <property type="project" value="UniProtKB-KW"/>
</dbReference>
<dbReference type="KEGG" id="aji:C0Z10_08470"/>
<organism evidence="22 23">
    <name type="scientific">Acidipropionibacterium jensenii</name>
    <dbReference type="NCBI Taxonomy" id="1749"/>
    <lineage>
        <taxon>Bacteria</taxon>
        <taxon>Bacillati</taxon>
        <taxon>Actinomycetota</taxon>
        <taxon>Actinomycetes</taxon>
        <taxon>Propionibacteriales</taxon>
        <taxon>Propionibacteriaceae</taxon>
        <taxon>Acidipropionibacterium</taxon>
    </lineage>
</organism>
<evidence type="ECO:0000256" key="4">
    <source>
        <dbReference type="ARBA" id="ARBA00022618"/>
    </source>
</evidence>
<evidence type="ECO:0000256" key="14">
    <source>
        <dbReference type="ARBA" id="ARBA00032370"/>
    </source>
</evidence>
<dbReference type="PANTHER" id="PTHR30474:SF2">
    <property type="entry name" value="PEPTIDOGLYCAN GLYCOSYLTRANSFERASE FTSW-RELATED"/>
    <property type="match status" value="1"/>
</dbReference>
<keyword evidence="12" id="KW-0131">Cell cycle</keyword>
<keyword evidence="11" id="KW-0472">Membrane</keyword>
<evidence type="ECO:0000256" key="16">
    <source>
        <dbReference type="ARBA" id="ARBA00038053"/>
    </source>
</evidence>
<dbReference type="NCBIfam" id="TIGR02614">
    <property type="entry name" value="ftsW"/>
    <property type="match status" value="1"/>
</dbReference>
<gene>
    <name evidence="22" type="primary">ftsW</name>
    <name evidence="22" type="ORF">C0Z10_08470</name>
</gene>
<keyword evidence="13" id="KW-0961">Cell wall biogenesis/degradation</keyword>
<keyword evidence="9" id="KW-0573">Peptidoglycan synthesis</keyword>
<evidence type="ECO:0000256" key="12">
    <source>
        <dbReference type="ARBA" id="ARBA00023306"/>
    </source>
</evidence>
<evidence type="ECO:0000256" key="7">
    <source>
        <dbReference type="ARBA" id="ARBA00022692"/>
    </source>
</evidence>
<evidence type="ECO:0000256" key="3">
    <source>
        <dbReference type="ARBA" id="ARBA00022475"/>
    </source>
</evidence>
<comment type="similarity">
    <text evidence="16">Belongs to the SEDS family. FtsW subfamily.</text>
</comment>
<keyword evidence="6" id="KW-0808">Transferase</keyword>
<accession>A0A3T0S369</accession>
<evidence type="ECO:0000256" key="6">
    <source>
        <dbReference type="ARBA" id="ARBA00022679"/>
    </source>
</evidence>
<evidence type="ECO:0000256" key="11">
    <source>
        <dbReference type="ARBA" id="ARBA00023136"/>
    </source>
</evidence>
<dbReference type="PANTHER" id="PTHR30474">
    <property type="entry name" value="CELL CYCLE PROTEIN"/>
    <property type="match status" value="1"/>
</dbReference>
<name>A0A3T0S369_9ACTN</name>
<dbReference type="GO" id="GO:0071555">
    <property type="term" value="P:cell wall organization"/>
    <property type="evidence" value="ECO:0007669"/>
    <property type="project" value="UniProtKB-KW"/>
</dbReference>
<evidence type="ECO:0000256" key="8">
    <source>
        <dbReference type="ARBA" id="ARBA00022960"/>
    </source>
</evidence>
<keyword evidence="4" id="KW-0132">Cell division</keyword>
<dbReference type="AlphaFoldDB" id="A0A3T0S369"/>
<evidence type="ECO:0000313" key="22">
    <source>
        <dbReference type="EMBL" id="AZZ40800.1"/>
    </source>
</evidence>
<dbReference type="GO" id="GO:0008955">
    <property type="term" value="F:peptidoglycan glycosyltransferase activity"/>
    <property type="evidence" value="ECO:0007669"/>
    <property type="project" value="UniProtKB-EC"/>
</dbReference>
<dbReference type="EMBL" id="CP025570">
    <property type="protein sequence ID" value="AZZ40800.1"/>
    <property type="molecule type" value="Genomic_DNA"/>
</dbReference>
<dbReference type="GO" id="GO:0015648">
    <property type="term" value="F:lipid-linked peptidoglycan transporter activity"/>
    <property type="evidence" value="ECO:0007669"/>
    <property type="project" value="TreeGrafter"/>
</dbReference>
<comment type="pathway">
    <text evidence="2">Cell wall biogenesis; peptidoglycan biosynthesis.</text>
</comment>
<evidence type="ECO:0000256" key="17">
    <source>
        <dbReference type="ARBA" id="ARBA00041185"/>
    </source>
</evidence>
<comment type="catalytic activity">
    <reaction evidence="20">
        <text>[GlcNAc-(1-&gt;4)-Mur2Ac(oyl-L-Ala-gamma-D-Glu-L-Lys-D-Ala-D-Ala)](n)-di-trans,octa-cis-undecaprenyl diphosphate + beta-D-GlcNAc-(1-&gt;4)-Mur2Ac(oyl-L-Ala-gamma-D-Glu-L-Lys-D-Ala-D-Ala)-di-trans,octa-cis-undecaprenyl diphosphate = [GlcNAc-(1-&gt;4)-Mur2Ac(oyl-L-Ala-gamma-D-Glu-L-Lys-D-Ala-D-Ala)](n+1)-di-trans,octa-cis-undecaprenyl diphosphate + di-trans,octa-cis-undecaprenyl diphosphate + H(+)</text>
        <dbReference type="Rhea" id="RHEA:23708"/>
        <dbReference type="Rhea" id="RHEA-COMP:9602"/>
        <dbReference type="Rhea" id="RHEA-COMP:9603"/>
        <dbReference type="ChEBI" id="CHEBI:15378"/>
        <dbReference type="ChEBI" id="CHEBI:58405"/>
        <dbReference type="ChEBI" id="CHEBI:60033"/>
        <dbReference type="ChEBI" id="CHEBI:78435"/>
        <dbReference type="EC" id="2.4.99.28"/>
    </reaction>
</comment>
<comment type="subcellular location">
    <subcellularLocation>
        <location evidence="1">Cell membrane</location>
        <topology evidence="1">Multi-pass membrane protein</topology>
    </subcellularLocation>
</comment>
<dbReference type="EC" id="2.4.99.28" evidence="19"/>
<keyword evidence="5" id="KW-0328">Glycosyltransferase</keyword>
<evidence type="ECO:0000256" key="21">
    <source>
        <dbReference type="ARBA" id="ARBA00049966"/>
    </source>
</evidence>
<evidence type="ECO:0000256" key="1">
    <source>
        <dbReference type="ARBA" id="ARBA00004651"/>
    </source>
</evidence>
<evidence type="ECO:0000256" key="5">
    <source>
        <dbReference type="ARBA" id="ARBA00022676"/>
    </source>
</evidence>
<dbReference type="InterPro" id="IPR001182">
    <property type="entry name" value="FtsW/RodA"/>
</dbReference>